<dbReference type="InterPro" id="IPR013083">
    <property type="entry name" value="Znf_RING/FYVE/PHD"/>
</dbReference>
<evidence type="ECO:0000313" key="4">
    <source>
        <dbReference type="EMBL" id="KAK1664756.1"/>
    </source>
</evidence>
<feature type="region of interest" description="Disordered" evidence="2">
    <location>
        <begin position="1"/>
        <end position="32"/>
    </location>
</feature>
<protein>
    <recommendedName>
        <fullName evidence="3">RING-type domain-containing protein</fullName>
    </recommendedName>
</protein>
<dbReference type="SUPFAM" id="SSF57850">
    <property type="entry name" value="RING/U-box"/>
    <property type="match status" value="1"/>
</dbReference>
<dbReference type="InterPro" id="IPR044274">
    <property type="entry name" value="RFI2"/>
</dbReference>
<dbReference type="Proteomes" id="UP001231189">
    <property type="component" value="Unassembled WGS sequence"/>
</dbReference>
<keyword evidence="1" id="KW-0863">Zinc-finger</keyword>
<dbReference type="PROSITE" id="PS50089">
    <property type="entry name" value="ZF_RING_2"/>
    <property type="match status" value="1"/>
</dbReference>
<dbReference type="InterPro" id="IPR001841">
    <property type="entry name" value="Znf_RING"/>
</dbReference>
<reference evidence="4" key="1">
    <citation type="submission" date="2023-07" db="EMBL/GenBank/DDBJ databases">
        <title>A chromosome-level genome assembly of Lolium multiflorum.</title>
        <authorList>
            <person name="Chen Y."/>
            <person name="Copetti D."/>
            <person name="Kolliker R."/>
            <person name="Studer B."/>
        </authorList>
    </citation>
    <scope>NUCLEOTIDE SEQUENCE</scope>
    <source>
        <strain evidence="4">02402/16</strain>
        <tissue evidence="4">Leaf</tissue>
    </source>
</reference>
<name>A0AAD8SUT4_LOLMU</name>
<dbReference type="AlphaFoldDB" id="A0AAD8SUT4"/>
<dbReference type="GO" id="GO:0004842">
    <property type="term" value="F:ubiquitin-protein transferase activity"/>
    <property type="evidence" value="ECO:0007669"/>
    <property type="project" value="InterPro"/>
</dbReference>
<organism evidence="4 5">
    <name type="scientific">Lolium multiflorum</name>
    <name type="common">Italian ryegrass</name>
    <name type="synonym">Lolium perenne subsp. multiflorum</name>
    <dbReference type="NCBI Taxonomy" id="4521"/>
    <lineage>
        <taxon>Eukaryota</taxon>
        <taxon>Viridiplantae</taxon>
        <taxon>Streptophyta</taxon>
        <taxon>Embryophyta</taxon>
        <taxon>Tracheophyta</taxon>
        <taxon>Spermatophyta</taxon>
        <taxon>Magnoliopsida</taxon>
        <taxon>Liliopsida</taxon>
        <taxon>Poales</taxon>
        <taxon>Poaceae</taxon>
        <taxon>BOP clade</taxon>
        <taxon>Pooideae</taxon>
        <taxon>Poodae</taxon>
        <taxon>Poeae</taxon>
        <taxon>Poeae Chloroplast Group 2 (Poeae type)</taxon>
        <taxon>Loliodinae</taxon>
        <taxon>Loliinae</taxon>
        <taxon>Lolium</taxon>
    </lineage>
</organism>
<sequence>MGAEEEEETAGEAEGSVLGGDGEGGDGAAEEGERPAAVVSCSICLDAVITGGDERSTAKLQCGHEFHLDCIGSAFNAKGVMQCPNCRKIEKGNWFYANGSHPSQDPNIDEHGEDFPDVGYSEMGRGIFLPYRFQWCPVGRLAQLPSLFDDVESSPAITFHDFMGQNFTSEHLPVSAPGATHPGPYVAYFQPLPSPSSSSSPHVTERTMEGATYHDHWSSLAGVADGRPMQTLHPIDFEHNHWAHIPLSYSQPNSNNGVTEQPGVPVGAMRVGGLDRDSQQRGSLPSVYGNGSGSRSRIPNAPPMVSQFMRAHGNLSEQYQQSSSSLYAGSQLSGGMRPLGAPGPGVPPLVDSTSFSMFPPAPSGPASVEPEDSGGNQLYAWERDRFAPYPLIPVGSEASWWGSSQQPHGTLEPAAVAAAASRRLFGQWIGIGSSQPQQVSPPADNRSSDNSPYRQMHIPRM</sequence>
<dbReference type="PANTHER" id="PTHR46798:SF13">
    <property type="entry name" value="E3 UBIQUITIN-PROTEIN LIGASE IPI1"/>
    <property type="match status" value="1"/>
</dbReference>
<feature type="region of interest" description="Disordered" evidence="2">
    <location>
        <begin position="431"/>
        <end position="461"/>
    </location>
</feature>
<dbReference type="SMART" id="SM00184">
    <property type="entry name" value="RING"/>
    <property type="match status" value="1"/>
</dbReference>
<evidence type="ECO:0000313" key="5">
    <source>
        <dbReference type="Proteomes" id="UP001231189"/>
    </source>
</evidence>
<evidence type="ECO:0000256" key="1">
    <source>
        <dbReference type="PROSITE-ProRule" id="PRU00175"/>
    </source>
</evidence>
<comment type="caution">
    <text evidence="4">The sequence shown here is derived from an EMBL/GenBank/DDBJ whole genome shotgun (WGS) entry which is preliminary data.</text>
</comment>
<proteinExistence type="predicted"/>
<dbReference type="EMBL" id="JAUUTY010000003">
    <property type="protein sequence ID" value="KAK1664756.1"/>
    <property type="molecule type" value="Genomic_DNA"/>
</dbReference>
<feature type="region of interest" description="Disordered" evidence="2">
    <location>
        <begin position="274"/>
        <end position="299"/>
    </location>
</feature>
<dbReference type="PANTHER" id="PTHR46798">
    <property type="entry name" value="OS09G0511500 PROTEIN"/>
    <property type="match status" value="1"/>
</dbReference>
<dbReference type="CDD" id="cd16448">
    <property type="entry name" value="RING-H2"/>
    <property type="match status" value="1"/>
</dbReference>
<gene>
    <name evidence="4" type="ORF">QYE76_052915</name>
</gene>
<keyword evidence="5" id="KW-1185">Reference proteome</keyword>
<feature type="compositionally biased region" description="Gly residues" evidence="2">
    <location>
        <begin position="17"/>
        <end position="27"/>
    </location>
</feature>
<accession>A0AAD8SUT4</accession>
<evidence type="ECO:0000256" key="2">
    <source>
        <dbReference type="SAM" id="MobiDB-lite"/>
    </source>
</evidence>
<dbReference type="Gene3D" id="3.30.40.10">
    <property type="entry name" value="Zinc/RING finger domain, C3HC4 (zinc finger)"/>
    <property type="match status" value="1"/>
</dbReference>
<feature type="domain" description="RING-type" evidence="3">
    <location>
        <begin position="41"/>
        <end position="87"/>
    </location>
</feature>
<evidence type="ECO:0000259" key="3">
    <source>
        <dbReference type="PROSITE" id="PS50089"/>
    </source>
</evidence>
<dbReference type="Pfam" id="PF13639">
    <property type="entry name" value="zf-RING_2"/>
    <property type="match status" value="1"/>
</dbReference>
<feature type="compositionally biased region" description="Acidic residues" evidence="2">
    <location>
        <begin position="1"/>
        <end position="11"/>
    </location>
</feature>
<dbReference type="GO" id="GO:0008270">
    <property type="term" value="F:zinc ion binding"/>
    <property type="evidence" value="ECO:0007669"/>
    <property type="project" value="UniProtKB-KW"/>
</dbReference>
<keyword evidence="1" id="KW-0862">Zinc</keyword>
<keyword evidence="1" id="KW-0479">Metal-binding</keyword>